<sequence>MSKIKALISDADGTLVNTIFLIRHGQYEAAVQYLLSQKIPQADIPKYDKYENYINRSVGGSTKDTFQKTFKLLYGGTAHKSLLKKIDFDKLDNSLTPVQDHLAPLYVHPFHGLTQLFNWAGKKQISFGIVTSGNRRMIIRNFGVSIPDLGYTELFQADDIDINIRLTAFITRAKAVYNLPGFEVITCEDVVKTKPNPEGLLKMFKKLNVSVNEILVIGDHPSDMQAAFAAGLHAIGITHGFSSPAELKNAGALRVVNSLLTVPKLIDNHNTGLKKLF</sequence>
<accession>A0A2M7TTE1</accession>
<dbReference type="SFLD" id="SFLDG01129">
    <property type="entry name" value="C1.5:_HAD__Beta-PGM__Phosphata"/>
    <property type="match status" value="1"/>
</dbReference>
<reference evidence="2" key="1">
    <citation type="submission" date="2017-09" db="EMBL/GenBank/DDBJ databases">
        <title>Depth-based differentiation of microbial function through sediment-hosted aquifers and enrichment of novel symbionts in the deep terrestrial subsurface.</title>
        <authorList>
            <person name="Probst A.J."/>
            <person name="Ladd B."/>
            <person name="Jarett J.K."/>
            <person name="Geller-Mcgrath D.E."/>
            <person name="Sieber C.M.K."/>
            <person name="Emerson J.B."/>
            <person name="Anantharaman K."/>
            <person name="Thomas B.C."/>
            <person name="Malmstrom R."/>
            <person name="Stieglmeier M."/>
            <person name="Klingl A."/>
            <person name="Woyke T."/>
            <person name="Ryan C.M."/>
            <person name="Banfield J.F."/>
        </authorList>
    </citation>
    <scope>NUCLEOTIDE SEQUENCE [LARGE SCALE GENOMIC DNA]</scope>
</reference>
<comment type="caution">
    <text evidence="1">The sequence shown here is derived from an EMBL/GenBank/DDBJ whole genome shotgun (WGS) entry which is preliminary data.</text>
</comment>
<dbReference type="Pfam" id="PF00702">
    <property type="entry name" value="Hydrolase"/>
    <property type="match status" value="1"/>
</dbReference>
<name>A0A2M7TTE1_9BACT</name>
<dbReference type="GO" id="GO:0008967">
    <property type="term" value="F:phosphoglycolate phosphatase activity"/>
    <property type="evidence" value="ECO:0007669"/>
    <property type="project" value="TreeGrafter"/>
</dbReference>
<gene>
    <name evidence="1" type="ORF">COY20_02010</name>
</gene>
<evidence type="ECO:0000313" key="1">
    <source>
        <dbReference type="EMBL" id="PIZ59322.1"/>
    </source>
</evidence>
<protein>
    <recommendedName>
        <fullName evidence="3">HAD family hydrolase</fullName>
    </recommendedName>
</protein>
<evidence type="ECO:0008006" key="3">
    <source>
        <dbReference type="Google" id="ProtNLM"/>
    </source>
</evidence>
<dbReference type="NCBIfam" id="TIGR01549">
    <property type="entry name" value="HAD-SF-IA-v1"/>
    <property type="match status" value="1"/>
</dbReference>
<dbReference type="InterPro" id="IPR036412">
    <property type="entry name" value="HAD-like_sf"/>
</dbReference>
<dbReference type="GO" id="GO:0006281">
    <property type="term" value="P:DNA repair"/>
    <property type="evidence" value="ECO:0007669"/>
    <property type="project" value="TreeGrafter"/>
</dbReference>
<dbReference type="Gene3D" id="3.40.50.1000">
    <property type="entry name" value="HAD superfamily/HAD-like"/>
    <property type="match status" value="2"/>
</dbReference>
<dbReference type="InterPro" id="IPR050155">
    <property type="entry name" value="HAD-like_hydrolase_sf"/>
</dbReference>
<dbReference type="AlphaFoldDB" id="A0A2M7TTE1"/>
<dbReference type="Gene3D" id="1.10.150.520">
    <property type="match status" value="1"/>
</dbReference>
<dbReference type="PANTHER" id="PTHR43434:SF1">
    <property type="entry name" value="PHOSPHOGLYCOLATE PHOSPHATASE"/>
    <property type="match status" value="1"/>
</dbReference>
<dbReference type="InterPro" id="IPR023214">
    <property type="entry name" value="HAD_sf"/>
</dbReference>
<dbReference type="EMBL" id="PFNX01000043">
    <property type="protein sequence ID" value="PIZ59322.1"/>
    <property type="molecule type" value="Genomic_DNA"/>
</dbReference>
<organism evidence="1 2">
    <name type="scientific">Candidatus Shapirobacteria bacterium CG_4_10_14_0_2_um_filter_40_12</name>
    <dbReference type="NCBI Taxonomy" id="1974871"/>
    <lineage>
        <taxon>Bacteria</taxon>
        <taxon>Candidatus Shapironibacteriota</taxon>
    </lineage>
</organism>
<dbReference type="PANTHER" id="PTHR43434">
    <property type="entry name" value="PHOSPHOGLYCOLATE PHOSPHATASE"/>
    <property type="match status" value="1"/>
</dbReference>
<evidence type="ECO:0000313" key="2">
    <source>
        <dbReference type="Proteomes" id="UP000229336"/>
    </source>
</evidence>
<dbReference type="InterPro" id="IPR006439">
    <property type="entry name" value="HAD-SF_hydro_IA"/>
</dbReference>
<dbReference type="NCBIfam" id="TIGR01509">
    <property type="entry name" value="HAD-SF-IA-v3"/>
    <property type="match status" value="1"/>
</dbReference>
<dbReference type="Proteomes" id="UP000229336">
    <property type="component" value="Unassembled WGS sequence"/>
</dbReference>
<proteinExistence type="predicted"/>
<dbReference type="SUPFAM" id="SSF56784">
    <property type="entry name" value="HAD-like"/>
    <property type="match status" value="1"/>
</dbReference>
<dbReference type="SFLD" id="SFLDS00003">
    <property type="entry name" value="Haloacid_Dehalogenase"/>
    <property type="match status" value="1"/>
</dbReference>